<evidence type="ECO:0000313" key="2">
    <source>
        <dbReference type="EMBL" id="MBW96868.1"/>
    </source>
</evidence>
<evidence type="ECO:0000256" key="1">
    <source>
        <dbReference type="SAM" id="Phobius"/>
    </source>
</evidence>
<name>A0A2P2JTS1_RHIMU</name>
<accession>A0A2P2JTS1</accession>
<proteinExistence type="predicted"/>
<protein>
    <submittedName>
        <fullName evidence="2">Uncharacterized protein</fullName>
    </submittedName>
</protein>
<reference evidence="2" key="1">
    <citation type="submission" date="2018-02" db="EMBL/GenBank/DDBJ databases">
        <title>Rhizophora mucronata_Transcriptome.</title>
        <authorList>
            <person name="Meera S.P."/>
            <person name="Sreeshan A."/>
            <person name="Augustine A."/>
        </authorList>
    </citation>
    <scope>NUCLEOTIDE SEQUENCE</scope>
    <source>
        <tissue evidence="2">Leaf</tissue>
    </source>
</reference>
<keyword evidence="1" id="KW-0472">Membrane</keyword>
<keyword evidence="1" id="KW-0812">Transmembrane</keyword>
<feature type="transmembrane region" description="Helical" evidence="1">
    <location>
        <begin position="7"/>
        <end position="27"/>
    </location>
</feature>
<keyword evidence="1" id="KW-1133">Transmembrane helix</keyword>
<sequence>MKFAISLWILVLIFTILLLFVMLSSLVGSNANLIIYVFFFACLNVKMLLETEVKSGNSGKCHFSLIQPFREVGHKCIGLEHC</sequence>
<dbReference type="AlphaFoldDB" id="A0A2P2JTS1"/>
<dbReference type="EMBL" id="GGEC01016385">
    <property type="protein sequence ID" value="MBW96868.1"/>
    <property type="molecule type" value="Transcribed_RNA"/>
</dbReference>
<organism evidence="2">
    <name type="scientific">Rhizophora mucronata</name>
    <name type="common">Asiatic mangrove</name>
    <dbReference type="NCBI Taxonomy" id="61149"/>
    <lineage>
        <taxon>Eukaryota</taxon>
        <taxon>Viridiplantae</taxon>
        <taxon>Streptophyta</taxon>
        <taxon>Embryophyta</taxon>
        <taxon>Tracheophyta</taxon>
        <taxon>Spermatophyta</taxon>
        <taxon>Magnoliopsida</taxon>
        <taxon>eudicotyledons</taxon>
        <taxon>Gunneridae</taxon>
        <taxon>Pentapetalae</taxon>
        <taxon>rosids</taxon>
        <taxon>fabids</taxon>
        <taxon>Malpighiales</taxon>
        <taxon>Rhizophoraceae</taxon>
        <taxon>Rhizophora</taxon>
    </lineage>
</organism>